<evidence type="ECO:0000256" key="2">
    <source>
        <dbReference type="ARBA" id="ARBA00006432"/>
    </source>
</evidence>
<dbReference type="GO" id="GO:0008668">
    <property type="term" value="F:2,3-dihydroxybenzoate--[aryl-carrier protein] ligase"/>
    <property type="evidence" value="ECO:0007669"/>
    <property type="project" value="InterPro"/>
</dbReference>
<feature type="domain" description="Carrier" evidence="7">
    <location>
        <begin position="533"/>
        <end position="608"/>
    </location>
</feature>
<dbReference type="SUPFAM" id="SSF47336">
    <property type="entry name" value="ACP-like"/>
    <property type="match status" value="1"/>
</dbReference>
<dbReference type="Pfam" id="PF00501">
    <property type="entry name" value="AMP-binding"/>
    <property type="match status" value="1"/>
</dbReference>
<dbReference type="InterPro" id="IPR045851">
    <property type="entry name" value="AMP-bd_C_sf"/>
</dbReference>
<dbReference type="Pfam" id="PF00550">
    <property type="entry name" value="PP-binding"/>
    <property type="match status" value="1"/>
</dbReference>
<dbReference type="GO" id="GO:0019290">
    <property type="term" value="P:siderophore biosynthetic process"/>
    <property type="evidence" value="ECO:0007669"/>
    <property type="project" value="InterPro"/>
</dbReference>
<evidence type="ECO:0000256" key="3">
    <source>
        <dbReference type="ARBA" id="ARBA00022598"/>
    </source>
</evidence>
<dbReference type="GO" id="GO:0016779">
    <property type="term" value="F:nucleotidyltransferase activity"/>
    <property type="evidence" value="ECO:0007669"/>
    <property type="project" value="UniProtKB-KW"/>
</dbReference>
<comment type="caution">
    <text evidence="8">The sequence shown here is derived from an EMBL/GenBank/DDBJ whole genome shotgun (WGS) entry which is preliminary data.</text>
</comment>
<dbReference type="Gene3D" id="3.40.50.12780">
    <property type="entry name" value="N-terminal domain of ligase-like"/>
    <property type="match status" value="1"/>
</dbReference>
<dbReference type="InterPro" id="IPR011963">
    <property type="entry name" value="DHB_AMP_lig"/>
</dbReference>
<evidence type="ECO:0000313" key="8">
    <source>
        <dbReference type="EMBL" id="KMT52353.1"/>
    </source>
</evidence>
<dbReference type="EMBL" id="LFMW01000039">
    <property type="protein sequence ID" value="KMT52353.1"/>
    <property type="molecule type" value="Genomic_DNA"/>
</dbReference>
<dbReference type="FunFam" id="2.30.38.10:FF:000003">
    <property type="entry name" value="Vibriobactin-specific 2,3-dihydroxybenzoate-AMP ligase"/>
    <property type="match status" value="1"/>
</dbReference>
<evidence type="ECO:0000313" key="9">
    <source>
        <dbReference type="Proteomes" id="UP000037551"/>
    </source>
</evidence>
<evidence type="ECO:0000256" key="1">
    <source>
        <dbReference type="ARBA" id="ARBA00004924"/>
    </source>
</evidence>
<evidence type="ECO:0000259" key="7">
    <source>
        <dbReference type="PROSITE" id="PS50075"/>
    </source>
</evidence>
<keyword evidence="8" id="KW-0548">Nucleotidyltransferase</keyword>
<dbReference type="GO" id="GO:0006631">
    <property type="term" value="P:fatty acid metabolic process"/>
    <property type="evidence" value="ECO:0007669"/>
    <property type="project" value="TreeGrafter"/>
</dbReference>
<keyword evidence="9" id="KW-1185">Reference proteome</keyword>
<dbReference type="Gene3D" id="1.10.1200.10">
    <property type="entry name" value="ACP-like"/>
    <property type="match status" value="1"/>
</dbReference>
<dbReference type="SUPFAM" id="SSF56801">
    <property type="entry name" value="Acetyl-CoA synthetase-like"/>
    <property type="match status" value="1"/>
</dbReference>
<comment type="pathway">
    <text evidence="1">Siderophore biosynthesis.</text>
</comment>
<keyword evidence="8" id="KW-0808">Transferase</keyword>
<reference evidence="8 9" key="1">
    <citation type="submission" date="2015-06" db="EMBL/GenBank/DDBJ databases">
        <title>Draft genome sequence of an Antarctic Pseudomonas sp. strain KG01 with full potential for biotechnological applications.</title>
        <authorList>
            <person name="Pavlov M.S."/>
            <person name="Lira F."/>
            <person name="Martinez J.L."/>
            <person name="Marshall S.H."/>
        </authorList>
    </citation>
    <scope>NUCLEOTIDE SEQUENCE [LARGE SCALE GENOMIC DNA]</scope>
    <source>
        <strain evidence="8 9">KG01</strain>
    </source>
</reference>
<dbReference type="OrthoDB" id="9803968at2"/>
<comment type="similarity">
    <text evidence="2">Belongs to the ATP-dependent AMP-binding enzyme family.</text>
</comment>
<dbReference type="GO" id="GO:0031956">
    <property type="term" value="F:medium-chain fatty acid-CoA ligase activity"/>
    <property type="evidence" value="ECO:0007669"/>
    <property type="project" value="TreeGrafter"/>
</dbReference>
<dbReference type="PROSITE" id="PS00455">
    <property type="entry name" value="AMP_BINDING"/>
    <property type="match status" value="1"/>
</dbReference>
<organism evidence="8 9">
    <name type="scientific">Pseudomonas fildesensis</name>
    <dbReference type="NCBI Taxonomy" id="1674920"/>
    <lineage>
        <taxon>Bacteria</taxon>
        <taxon>Pseudomonadati</taxon>
        <taxon>Pseudomonadota</taxon>
        <taxon>Gammaproteobacteria</taxon>
        <taxon>Pseudomonadales</taxon>
        <taxon>Pseudomonadaceae</taxon>
        <taxon>Pseudomonas</taxon>
    </lineage>
</organism>
<protein>
    <recommendedName>
        <fullName evidence="5">salicylate--[aryl-carrier protein] ligase</fullName>
        <ecNumber evidence="5">6.2.1.61</ecNumber>
    </recommendedName>
    <alternativeName>
        <fullName evidence="6">Salicylate--[aryl-carrier protein] ligase</fullName>
    </alternativeName>
</protein>
<dbReference type="InterPro" id="IPR025110">
    <property type="entry name" value="AMP-bd_C"/>
</dbReference>
<dbReference type="PATRIC" id="fig|1674920.3.peg.5849"/>
<keyword evidence="3" id="KW-0436">Ligase</keyword>
<dbReference type="Gene3D" id="3.30.300.30">
    <property type="match status" value="1"/>
</dbReference>
<dbReference type="Pfam" id="PF13193">
    <property type="entry name" value="AMP-binding_C"/>
    <property type="match status" value="1"/>
</dbReference>
<dbReference type="NCBIfam" id="TIGR02275">
    <property type="entry name" value="DHB_AMP_lig"/>
    <property type="match status" value="1"/>
</dbReference>
<dbReference type="InterPro" id="IPR042099">
    <property type="entry name" value="ANL_N_sf"/>
</dbReference>
<comment type="catalytic activity">
    <reaction evidence="4">
        <text>salicylate + holo-[ACP] + ATP = salicyl-[ACP] + AMP + diphosphate</text>
        <dbReference type="Rhea" id="RHEA:61648"/>
        <dbReference type="Rhea" id="RHEA-COMP:9685"/>
        <dbReference type="Rhea" id="RHEA-COMP:19022"/>
        <dbReference type="ChEBI" id="CHEBI:30616"/>
        <dbReference type="ChEBI" id="CHEBI:30762"/>
        <dbReference type="ChEBI" id="CHEBI:33019"/>
        <dbReference type="ChEBI" id="CHEBI:64479"/>
        <dbReference type="ChEBI" id="CHEBI:86464"/>
        <dbReference type="ChEBI" id="CHEBI:456215"/>
        <dbReference type="EC" id="6.2.1.61"/>
    </reaction>
    <physiologicalReaction direction="left-to-right" evidence="4">
        <dbReference type="Rhea" id="RHEA:61649"/>
    </physiologicalReaction>
</comment>
<evidence type="ECO:0000256" key="4">
    <source>
        <dbReference type="ARBA" id="ARBA00050154"/>
    </source>
</evidence>
<dbReference type="InterPro" id="IPR020845">
    <property type="entry name" value="AMP-binding_CS"/>
</dbReference>
<dbReference type="EC" id="6.2.1.61" evidence="5"/>
<evidence type="ECO:0000256" key="5">
    <source>
        <dbReference type="ARBA" id="ARBA00066647"/>
    </source>
</evidence>
<dbReference type="PANTHER" id="PTHR43201">
    <property type="entry name" value="ACYL-COA SYNTHETASE"/>
    <property type="match status" value="1"/>
</dbReference>
<dbReference type="Proteomes" id="UP000037551">
    <property type="component" value="Unassembled WGS sequence"/>
</dbReference>
<dbReference type="RefSeq" id="WP_048731720.1">
    <property type="nucleotide sequence ID" value="NZ_JBJGXJ010000004.1"/>
</dbReference>
<dbReference type="NCBIfam" id="NF008192">
    <property type="entry name" value="PRK10946.1"/>
    <property type="match status" value="1"/>
</dbReference>
<dbReference type="CDD" id="cd05920">
    <property type="entry name" value="23DHB-AMP_lg"/>
    <property type="match status" value="1"/>
</dbReference>
<proteinExistence type="inferred from homology"/>
<gene>
    <name evidence="8" type="primary">entE</name>
    <name evidence="8" type="ORF">ACR52_28575</name>
</gene>
<dbReference type="PROSITE" id="PS50075">
    <property type="entry name" value="CARRIER"/>
    <property type="match status" value="1"/>
</dbReference>
<name>A0A0J8FVI4_9PSED</name>
<accession>A0A0J8FVI4</accession>
<dbReference type="PANTHER" id="PTHR43201:SF5">
    <property type="entry name" value="MEDIUM-CHAIN ACYL-COA LIGASE ACSF2, MITOCHONDRIAL"/>
    <property type="match status" value="1"/>
</dbReference>
<sequence length="611" mass="67744">MTIEFNHWPLDRAQRYRDEGYWIDKPLTHILQTRSQSQPHALAIVCGERRFSYAELDQLSSNLATRLAASGLGKGDTALVQLPNIAEFYIVLFALLKAGIAPLNALYSHRKLELKSYAKQIVPRLLIASREHEVFRSDSYIADFKEVGTNPEITLLLGETRHENNLAEWIETSGRRAANFSPTEPGEVALFQLSGGSTGTPKLIPRTHNDYHYNARTSAQVCELTAQTRFLCALPAAHNFLLSSPGALGVLYAGGAIIMAPSPEPLTCFALIQRHEVNTVALVPSAVALWLQAAPEHREQLHSLEFLQVGGACFADSLAHQVPGVLGCKLQQVFGMAEGLINYTRLDDSDEQIFTTQGRPISPGDEIKIVDEQGIPVADGEPGMLATRGPYTFCGYYRSPEQNAQAFDNEGYYYSGDLVQLMPTGDLRVVGRVKDQINRGGEKVASEEIENLIVLHPDVTHAGLVAMPDDRLGEKSCAFVVSRNPNLKPPTLRRHLMELGIAEYKLPDRIRLIETMPLTAVGKIDKKHLRQLLAAETTRTWLQTRVLQLVEDCEDLDPEENLIFYGLDSLQVMKLAAELKERGIAVSFEELADSPTLASWWSLVDTRQKAA</sequence>
<dbReference type="STRING" id="1674920.ACR52_28575"/>
<dbReference type="InterPro" id="IPR000873">
    <property type="entry name" value="AMP-dep_synth/lig_dom"/>
</dbReference>
<dbReference type="AlphaFoldDB" id="A0A0J8FVI4"/>
<dbReference type="InterPro" id="IPR009081">
    <property type="entry name" value="PP-bd_ACP"/>
</dbReference>
<evidence type="ECO:0000256" key="6">
    <source>
        <dbReference type="ARBA" id="ARBA00077773"/>
    </source>
</evidence>
<dbReference type="InterPro" id="IPR036736">
    <property type="entry name" value="ACP-like_sf"/>
</dbReference>